<dbReference type="PROSITE" id="PS00216">
    <property type="entry name" value="SUGAR_TRANSPORT_1"/>
    <property type="match status" value="1"/>
</dbReference>
<feature type="transmembrane region" description="Helical" evidence="9">
    <location>
        <begin position="167"/>
        <end position="185"/>
    </location>
</feature>
<evidence type="ECO:0000256" key="6">
    <source>
        <dbReference type="ARBA" id="ARBA00022847"/>
    </source>
</evidence>
<feature type="transmembrane region" description="Helical" evidence="9">
    <location>
        <begin position="372"/>
        <end position="397"/>
    </location>
</feature>
<dbReference type="PANTHER" id="PTHR43528:SF1">
    <property type="entry name" value="ALPHA-KETOGLUTARATE PERMEASE"/>
    <property type="match status" value="1"/>
</dbReference>
<evidence type="ECO:0000256" key="3">
    <source>
        <dbReference type="ARBA" id="ARBA00022448"/>
    </source>
</evidence>
<dbReference type="PROSITE" id="PS50850">
    <property type="entry name" value="MFS"/>
    <property type="match status" value="1"/>
</dbReference>
<comment type="similarity">
    <text evidence="2">Belongs to the major facilitator superfamily. Metabolite:H+ Symporter (MHS) family (TC 2.A.1.6) family.</text>
</comment>
<evidence type="ECO:0000256" key="9">
    <source>
        <dbReference type="SAM" id="Phobius"/>
    </source>
</evidence>
<evidence type="ECO:0000259" key="10">
    <source>
        <dbReference type="PROSITE" id="PS50850"/>
    </source>
</evidence>
<feature type="transmembrane region" description="Helical" evidence="9">
    <location>
        <begin position="337"/>
        <end position="360"/>
    </location>
</feature>
<dbReference type="AlphaFoldDB" id="A0A4D7B5P6"/>
<dbReference type="GO" id="GO:0005886">
    <property type="term" value="C:plasma membrane"/>
    <property type="evidence" value="ECO:0007669"/>
    <property type="project" value="UniProtKB-SubCell"/>
</dbReference>
<dbReference type="InterPro" id="IPR020846">
    <property type="entry name" value="MFS_dom"/>
</dbReference>
<evidence type="ECO:0000256" key="1">
    <source>
        <dbReference type="ARBA" id="ARBA00004651"/>
    </source>
</evidence>
<dbReference type="InterPro" id="IPR036259">
    <property type="entry name" value="MFS_trans_sf"/>
</dbReference>
<keyword evidence="3" id="KW-0813">Transport</keyword>
<feature type="transmembrane region" description="Helical" evidence="9">
    <location>
        <begin position="55"/>
        <end position="80"/>
    </location>
</feature>
<dbReference type="RefSeq" id="WP_136963760.1">
    <property type="nucleotide sequence ID" value="NZ_CP039690.1"/>
</dbReference>
<keyword evidence="7 9" id="KW-1133">Transmembrane helix</keyword>
<feature type="transmembrane region" description="Helical" evidence="9">
    <location>
        <begin position="31"/>
        <end position="49"/>
    </location>
</feature>
<dbReference type="Gene3D" id="1.20.1250.20">
    <property type="entry name" value="MFS general substrate transporter like domains"/>
    <property type="match status" value="2"/>
</dbReference>
<feature type="transmembrane region" description="Helical" evidence="9">
    <location>
        <begin position="311"/>
        <end position="331"/>
    </location>
</feature>
<evidence type="ECO:0000313" key="11">
    <source>
        <dbReference type="EMBL" id="QCI68341.1"/>
    </source>
</evidence>
<feature type="transmembrane region" description="Helical" evidence="9">
    <location>
        <begin position="118"/>
        <end position="146"/>
    </location>
</feature>
<feature type="transmembrane region" description="Helical" evidence="9">
    <location>
        <begin position="245"/>
        <end position="269"/>
    </location>
</feature>
<comment type="subcellular location">
    <subcellularLocation>
        <location evidence="1">Cell membrane</location>
        <topology evidence="1">Multi-pass membrane protein</topology>
    </subcellularLocation>
</comment>
<feature type="transmembrane region" description="Helical" evidence="9">
    <location>
        <begin position="403"/>
        <end position="421"/>
    </location>
</feature>
<evidence type="ECO:0000313" key="12">
    <source>
        <dbReference type="Proteomes" id="UP000298781"/>
    </source>
</evidence>
<dbReference type="SUPFAM" id="SSF103473">
    <property type="entry name" value="MFS general substrate transporter"/>
    <property type="match status" value="1"/>
</dbReference>
<keyword evidence="8 9" id="KW-0472">Membrane</keyword>
<sequence length="432" mass="45682">MSVAIHSTTTVEQPSRTRAIVAGSVGNVLEWYDFAVYAFLVPVISSLFFPAKTELLSILFAFAAFGAGFVTRPLGAILFGIYGDRAGRRASLAAISILMGLATLTIGLLPTYETVGVWATVALVCARLLQGLSAGGEYGGAIPFLVEFAAKGKRGVVGSWQQIGNGLGLLLGALFAYALTASLSAEDLKNWGWRIPFILGALPAVVGIYLRLRLPDTPVFEKLELQSAKAVTPLRAVATTYRSNTLLVFAMVLQLAVGFYIVLTFMPTYLGLVSRLTRADALLITSAGLVSYMVFCFIAGALSDRWGRKPLLLISSIGYVVLTYPLFLLVASGQFALALFAEIVMAALLGFAGGPISAACAEAAPAKVRSTVVAIGVAFSITIFGGFAPFLGTYLIATFNTPLAPAFYAIAAAAITSVVVFRMRETAFDEMT</sequence>
<feature type="transmembrane region" description="Helical" evidence="9">
    <location>
        <begin position="92"/>
        <end position="112"/>
    </location>
</feature>
<dbReference type="EMBL" id="CP039690">
    <property type="protein sequence ID" value="QCI68341.1"/>
    <property type="molecule type" value="Genomic_DNA"/>
</dbReference>
<keyword evidence="6" id="KW-0769">Symport</keyword>
<protein>
    <submittedName>
        <fullName evidence="11">MFS transporter</fullName>
    </submittedName>
</protein>
<dbReference type="FunFam" id="1.20.1250.20:FF:000001">
    <property type="entry name" value="Dicarboxylate MFS transporter"/>
    <property type="match status" value="1"/>
</dbReference>
<keyword evidence="12" id="KW-1185">Reference proteome</keyword>
<accession>A0A4D7B5P6</accession>
<dbReference type="GO" id="GO:0015293">
    <property type="term" value="F:symporter activity"/>
    <property type="evidence" value="ECO:0007669"/>
    <property type="project" value="UniProtKB-KW"/>
</dbReference>
<evidence type="ECO:0000256" key="5">
    <source>
        <dbReference type="ARBA" id="ARBA00022692"/>
    </source>
</evidence>
<dbReference type="PROSITE" id="PS00217">
    <property type="entry name" value="SUGAR_TRANSPORT_2"/>
    <property type="match status" value="1"/>
</dbReference>
<dbReference type="InterPro" id="IPR051084">
    <property type="entry name" value="H+-coupled_symporters"/>
</dbReference>
<dbReference type="InterPro" id="IPR005829">
    <property type="entry name" value="Sugar_transporter_CS"/>
</dbReference>
<dbReference type="PANTHER" id="PTHR43528">
    <property type="entry name" value="ALPHA-KETOGLUTARATE PERMEASE"/>
    <property type="match status" value="1"/>
</dbReference>
<evidence type="ECO:0000256" key="8">
    <source>
        <dbReference type="ARBA" id="ARBA00023136"/>
    </source>
</evidence>
<reference evidence="11 12" key="1">
    <citation type="submission" date="2019-04" db="EMBL/GenBank/DDBJ databases">
        <title>Phreatobacter aquaticus sp. nov.</title>
        <authorList>
            <person name="Choi A."/>
        </authorList>
    </citation>
    <scope>NUCLEOTIDE SEQUENCE [LARGE SCALE GENOMIC DNA]</scope>
    <source>
        <strain evidence="11 12">KCTC 52518</strain>
    </source>
</reference>
<feature type="transmembrane region" description="Helical" evidence="9">
    <location>
        <begin position="191"/>
        <end position="212"/>
    </location>
</feature>
<keyword evidence="4" id="KW-1003">Cell membrane</keyword>
<organism evidence="11 12">
    <name type="scientific">Phreatobacter stygius</name>
    <dbReference type="NCBI Taxonomy" id="1940610"/>
    <lineage>
        <taxon>Bacteria</taxon>
        <taxon>Pseudomonadati</taxon>
        <taxon>Pseudomonadota</taxon>
        <taxon>Alphaproteobacteria</taxon>
        <taxon>Hyphomicrobiales</taxon>
        <taxon>Phreatobacteraceae</taxon>
        <taxon>Phreatobacter</taxon>
    </lineage>
</organism>
<proteinExistence type="inferred from homology"/>
<dbReference type="KEGG" id="pstg:E8M01_31415"/>
<feature type="transmembrane region" description="Helical" evidence="9">
    <location>
        <begin position="281"/>
        <end position="302"/>
    </location>
</feature>
<feature type="domain" description="Major facilitator superfamily (MFS) profile" evidence="10">
    <location>
        <begin position="19"/>
        <end position="429"/>
    </location>
</feature>
<dbReference type="Proteomes" id="UP000298781">
    <property type="component" value="Chromosome"/>
</dbReference>
<dbReference type="OrthoDB" id="9783227at2"/>
<name>A0A4D7B5P6_9HYPH</name>
<dbReference type="Pfam" id="PF07690">
    <property type="entry name" value="MFS_1"/>
    <property type="match status" value="1"/>
</dbReference>
<gene>
    <name evidence="11" type="ORF">E8M01_31415</name>
</gene>
<dbReference type="InterPro" id="IPR011701">
    <property type="entry name" value="MFS"/>
</dbReference>
<evidence type="ECO:0000256" key="4">
    <source>
        <dbReference type="ARBA" id="ARBA00022475"/>
    </source>
</evidence>
<evidence type="ECO:0000256" key="7">
    <source>
        <dbReference type="ARBA" id="ARBA00022989"/>
    </source>
</evidence>
<keyword evidence="5 9" id="KW-0812">Transmembrane</keyword>
<evidence type="ECO:0000256" key="2">
    <source>
        <dbReference type="ARBA" id="ARBA00008240"/>
    </source>
</evidence>